<protein>
    <recommendedName>
        <fullName evidence="5">MD-2-related lipid-recognition domain-containing protein</fullName>
    </recommendedName>
</protein>
<dbReference type="EMBL" id="DS232086">
    <property type="protein sequence ID" value="EDS34421.1"/>
    <property type="molecule type" value="Genomic_DNA"/>
</dbReference>
<dbReference type="EnsemblMetazoa" id="CPIJ010156-RA">
    <property type="protein sequence ID" value="CPIJ010156-PA"/>
    <property type="gene ID" value="CPIJ010156"/>
</dbReference>
<evidence type="ECO:0008006" key="5">
    <source>
        <dbReference type="Google" id="ProtNLM"/>
    </source>
</evidence>
<dbReference type="OMA" id="TGFDVYG"/>
<feature type="signal peptide" evidence="1">
    <location>
        <begin position="1"/>
        <end position="18"/>
    </location>
</feature>
<dbReference type="VEuPathDB" id="VectorBase:CQUJHB004698"/>
<accession>B0WTI0</accession>
<keyword evidence="4" id="KW-1185">Reference proteome</keyword>
<keyword evidence="1" id="KW-0732">Signal</keyword>
<evidence type="ECO:0000313" key="4">
    <source>
        <dbReference type="Proteomes" id="UP000002320"/>
    </source>
</evidence>
<evidence type="ECO:0000256" key="1">
    <source>
        <dbReference type="SAM" id="SignalP"/>
    </source>
</evidence>
<dbReference type="AlphaFoldDB" id="B0WTI0"/>
<dbReference type="VEuPathDB" id="VectorBase:CPIJ010156"/>
<organism>
    <name type="scientific">Culex quinquefasciatus</name>
    <name type="common">Southern house mosquito</name>
    <name type="synonym">Culex pungens</name>
    <dbReference type="NCBI Taxonomy" id="7176"/>
    <lineage>
        <taxon>Eukaryota</taxon>
        <taxon>Metazoa</taxon>
        <taxon>Ecdysozoa</taxon>
        <taxon>Arthropoda</taxon>
        <taxon>Hexapoda</taxon>
        <taxon>Insecta</taxon>
        <taxon>Pterygota</taxon>
        <taxon>Neoptera</taxon>
        <taxon>Endopterygota</taxon>
        <taxon>Diptera</taxon>
        <taxon>Nematocera</taxon>
        <taxon>Culicoidea</taxon>
        <taxon>Culicidae</taxon>
        <taxon>Culicinae</taxon>
        <taxon>Culicini</taxon>
        <taxon>Culex</taxon>
        <taxon>Culex</taxon>
    </lineage>
</organism>
<proteinExistence type="predicted"/>
<sequence length="181" mass="20356">MVAHAKIVFCLLAAAVTSVQLVQIMFEQFRRCSSNGVIECNLRVRKINRTVAALYGNVSILIDIGDSFMTSYSAYHSTLGNNQYNLYPMKIAPISACTYIRTVWSEYYPYFKPSCPNIAEPGVCPLTAREVLVNDLILDAGLLPPYVPTGLWKLIWRAKDNGTGLYFELEVTFKIFPNGHF</sequence>
<dbReference type="Proteomes" id="UP000002320">
    <property type="component" value="Unassembled WGS sequence"/>
</dbReference>
<reference evidence="3" key="2">
    <citation type="submission" date="2020-05" db="UniProtKB">
        <authorList>
            <consortium name="EnsemblMetazoa"/>
        </authorList>
    </citation>
    <scope>IDENTIFICATION</scope>
    <source>
        <strain evidence="3">JHB</strain>
    </source>
</reference>
<gene>
    <name evidence="3" type="primary">6042964</name>
    <name evidence="2" type="ORF">CpipJ_CPIJ010156</name>
</gene>
<dbReference type="OrthoDB" id="7755558at2759"/>
<dbReference type="PANTHER" id="PTHR21112">
    <property type="entry name" value="CHEMOSENSORY PROTEIN A 29A-RELATED"/>
    <property type="match status" value="1"/>
</dbReference>
<evidence type="ECO:0000313" key="3">
    <source>
        <dbReference type="EnsemblMetazoa" id="CPIJ010156-PA"/>
    </source>
</evidence>
<dbReference type="KEGG" id="cqu:CpipJ_CPIJ010156"/>
<name>B0WTI0_CULQU</name>
<evidence type="ECO:0000313" key="2">
    <source>
        <dbReference type="EMBL" id="EDS34421.1"/>
    </source>
</evidence>
<dbReference type="HOGENOM" id="CLU_115081_0_0_1"/>
<dbReference type="InParanoid" id="B0WTI0"/>
<dbReference type="eggNOG" id="ENOG502RM63">
    <property type="taxonomic scope" value="Eukaryota"/>
</dbReference>
<dbReference type="PANTHER" id="PTHR21112:SF0">
    <property type="entry name" value="CHEMOSENSORY PROTEIN A 29A-RELATED"/>
    <property type="match status" value="1"/>
</dbReference>
<reference evidence="2" key="1">
    <citation type="submission" date="2007-03" db="EMBL/GenBank/DDBJ databases">
        <title>Annotation of Culex pipiens quinquefasciatus.</title>
        <authorList>
            <consortium name="The Broad Institute Genome Sequencing Platform"/>
            <person name="Atkinson P.W."/>
            <person name="Hemingway J."/>
            <person name="Christensen B.M."/>
            <person name="Higgs S."/>
            <person name="Kodira C."/>
            <person name="Hannick L."/>
            <person name="Megy K."/>
            <person name="O'Leary S."/>
            <person name="Pearson M."/>
            <person name="Haas B.J."/>
            <person name="Mauceli E."/>
            <person name="Wortman J.R."/>
            <person name="Lee N.H."/>
            <person name="Guigo R."/>
            <person name="Stanke M."/>
            <person name="Alvarado L."/>
            <person name="Amedeo P."/>
            <person name="Antoine C.H."/>
            <person name="Arensburger P."/>
            <person name="Bidwell S.L."/>
            <person name="Crawford M."/>
            <person name="Camaro F."/>
            <person name="Devon K."/>
            <person name="Engels R."/>
            <person name="Hammond M."/>
            <person name="Howarth C."/>
            <person name="Koehrsen M."/>
            <person name="Lawson D."/>
            <person name="Montgomery P."/>
            <person name="Nene V."/>
            <person name="Nusbaum C."/>
            <person name="Puiu D."/>
            <person name="Romero-Severson J."/>
            <person name="Severson D.W."/>
            <person name="Shumway M."/>
            <person name="Sisk P."/>
            <person name="Stolte C."/>
            <person name="Zeng Q."/>
            <person name="Eisenstadt E."/>
            <person name="Fraser-Liggett C."/>
            <person name="Strausberg R."/>
            <person name="Galagan J."/>
            <person name="Birren B."/>
            <person name="Collins F.H."/>
        </authorList>
    </citation>
    <scope>NUCLEOTIDE SEQUENCE [LARGE SCALE GENOMIC DNA]</scope>
    <source>
        <strain evidence="2">JHB</strain>
    </source>
</reference>
<feature type="chain" id="PRO_5014566973" description="MD-2-related lipid-recognition domain-containing protein" evidence="1">
    <location>
        <begin position="19"/>
        <end position="181"/>
    </location>
</feature>